<dbReference type="Pfam" id="PF01866">
    <property type="entry name" value="Diphthamide_syn"/>
    <property type="match status" value="2"/>
</dbReference>
<dbReference type="VEuPathDB" id="MicrosporidiaDB:NAPIS_ORF01383"/>
<reference evidence="13 14" key="1">
    <citation type="journal article" date="2013" name="BMC Genomics">
        <title>Genome sequencing and comparative genomics of honey bee microsporidia, Nosema apis reveal novel insights into host-parasite interactions.</title>
        <authorList>
            <person name="Chen Yp."/>
            <person name="Pettis J.S."/>
            <person name="Zhao Y."/>
            <person name="Liu X."/>
            <person name="Tallon L.J."/>
            <person name="Sadzewicz L.D."/>
            <person name="Li R."/>
            <person name="Zheng H."/>
            <person name="Huang S."/>
            <person name="Zhang X."/>
            <person name="Hamilton M.C."/>
            <person name="Pernal S.F."/>
            <person name="Melathopoulos A.P."/>
            <person name="Yan X."/>
            <person name="Evans J.D."/>
        </authorList>
    </citation>
    <scope>NUCLEOTIDE SEQUENCE [LARGE SCALE GENOMIC DNA]</scope>
    <source>
        <strain evidence="13 14">BRL 01</strain>
    </source>
</reference>
<evidence type="ECO:0000256" key="3">
    <source>
        <dbReference type="ARBA" id="ARBA00010173"/>
    </source>
</evidence>
<evidence type="ECO:0000256" key="12">
    <source>
        <dbReference type="PIRNR" id="PIRNR004967"/>
    </source>
</evidence>
<keyword evidence="10" id="KW-0411">Iron-sulfur</keyword>
<evidence type="ECO:0000256" key="9">
    <source>
        <dbReference type="ARBA" id="ARBA00023004"/>
    </source>
</evidence>
<dbReference type="EMBL" id="KE647183">
    <property type="protein sequence ID" value="EQB61046.1"/>
    <property type="molecule type" value="Genomic_DNA"/>
</dbReference>
<comment type="catalytic activity">
    <reaction evidence="11 12">
        <text>L-histidyl-[translation elongation factor 2] + S-adenosyl-L-methionine = 2-[(3S)-amino-3-carboxypropyl]-L-histidyl-[translation elongation factor 2] + S-methyl-5'-thioadenosine + H(+)</text>
        <dbReference type="Rhea" id="RHEA:36783"/>
        <dbReference type="Rhea" id="RHEA-COMP:9748"/>
        <dbReference type="Rhea" id="RHEA-COMP:9749"/>
        <dbReference type="ChEBI" id="CHEBI:15378"/>
        <dbReference type="ChEBI" id="CHEBI:17509"/>
        <dbReference type="ChEBI" id="CHEBI:29979"/>
        <dbReference type="ChEBI" id="CHEBI:59789"/>
        <dbReference type="ChEBI" id="CHEBI:73995"/>
        <dbReference type="EC" id="2.5.1.108"/>
    </reaction>
</comment>
<evidence type="ECO:0000256" key="4">
    <source>
        <dbReference type="ARBA" id="ARBA00012221"/>
    </source>
</evidence>
<comment type="similarity">
    <text evidence="3 12">Belongs to the DPH1/DPH2 family. DPH1 subfamily.</text>
</comment>
<dbReference type="OrthoDB" id="1649088at2759"/>
<evidence type="ECO:0000256" key="2">
    <source>
        <dbReference type="ARBA" id="ARBA00006179"/>
    </source>
</evidence>
<evidence type="ECO:0000256" key="1">
    <source>
        <dbReference type="ARBA" id="ARBA00005156"/>
    </source>
</evidence>
<evidence type="ECO:0000256" key="10">
    <source>
        <dbReference type="ARBA" id="ARBA00023014"/>
    </source>
</evidence>
<organism evidence="13 14">
    <name type="scientific">Vairimorpha apis BRL 01</name>
    <dbReference type="NCBI Taxonomy" id="1037528"/>
    <lineage>
        <taxon>Eukaryota</taxon>
        <taxon>Fungi</taxon>
        <taxon>Fungi incertae sedis</taxon>
        <taxon>Microsporidia</taxon>
        <taxon>Nosematidae</taxon>
        <taxon>Vairimorpha</taxon>
    </lineage>
</organism>
<dbReference type="GO" id="GO:0090560">
    <property type="term" value="F:2-(3-amino-3-carboxypropyl)histidine synthase activity"/>
    <property type="evidence" value="ECO:0007669"/>
    <property type="project" value="UniProtKB-UniRule"/>
</dbReference>
<dbReference type="InterPro" id="IPR042263">
    <property type="entry name" value="DPH1/DPH2_1"/>
</dbReference>
<dbReference type="EC" id="2.5.1.108" evidence="4 12"/>
<comment type="pathway">
    <text evidence="1 12">Protein modification; peptidyl-diphthamide biosynthesis.</text>
</comment>
<dbReference type="GO" id="GO:0051539">
    <property type="term" value="F:4 iron, 4 sulfur cluster binding"/>
    <property type="evidence" value="ECO:0007669"/>
    <property type="project" value="UniProtKB-UniRule"/>
</dbReference>
<evidence type="ECO:0000256" key="7">
    <source>
        <dbReference type="ARBA" id="ARBA00022691"/>
    </source>
</evidence>
<dbReference type="Gene3D" id="3.40.50.11850">
    <property type="entry name" value="Diphthamide synthesis DPH1/DPH2 domain 2"/>
    <property type="match status" value="1"/>
</dbReference>
<accession>T0MCX8</accession>
<dbReference type="PANTHER" id="PTHR10762">
    <property type="entry name" value="DIPHTHAMIDE BIOSYNTHESIS PROTEIN"/>
    <property type="match status" value="1"/>
</dbReference>
<dbReference type="AlphaFoldDB" id="T0MCX8"/>
<proteinExistence type="inferred from homology"/>
<dbReference type="FunFam" id="3.40.50.11860:FF:000001">
    <property type="entry name" value="2-(3-amino-3-carboxypropyl)histidine synthase subunit 2"/>
    <property type="match status" value="1"/>
</dbReference>
<dbReference type="InterPro" id="IPR042264">
    <property type="entry name" value="DPH1/DPH2_2"/>
</dbReference>
<evidence type="ECO:0000256" key="8">
    <source>
        <dbReference type="ARBA" id="ARBA00022723"/>
    </source>
</evidence>
<dbReference type="InterPro" id="IPR042265">
    <property type="entry name" value="DPH1/DPH2_3"/>
</dbReference>
<keyword evidence="7 12" id="KW-0949">S-adenosyl-L-methionine</keyword>
<evidence type="ECO:0000256" key="6">
    <source>
        <dbReference type="ARBA" id="ARBA00022679"/>
    </source>
</evidence>
<dbReference type="Gene3D" id="3.40.50.11840">
    <property type="entry name" value="Diphthamide synthesis DPH1/DPH2 domain 1"/>
    <property type="match status" value="1"/>
</dbReference>
<keyword evidence="14" id="KW-1185">Reference proteome</keyword>
<keyword evidence="6 12" id="KW-0808">Transferase</keyword>
<dbReference type="InterPro" id="IPR016435">
    <property type="entry name" value="DPH1/DPH2"/>
</dbReference>
<dbReference type="PIRSF" id="PIRSF004967">
    <property type="entry name" value="DPH1"/>
    <property type="match status" value="1"/>
</dbReference>
<comment type="function">
    <text evidence="12">Catalyzes the first step of diphthamide biosynthesis, a post-translational modification of histidine which occurs in elongation factor 2.</text>
</comment>
<dbReference type="HOGENOM" id="CLU_037146_1_1_1"/>
<dbReference type="UniPathway" id="UPA00559"/>
<evidence type="ECO:0000256" key="11">
    <source>
        <dbReference type="ARBA" id="ARBA00048403"/>
    </source>
</evidence>
<protein>
    <recommendedName>
        <fullName evidence="5 12">2-(3-amino-3-carboxypropyl)histidine synthase subunit 1</fullName>
        <ecNumber evidence="4 12">2.5.1.108</ecNumber>
    </recommendedName>
</protein>
<keyword evidence="9" id="KW-0408">Iron</keyword>
<evidence type="ECO:0000313" key="14">
    <source>
        <dbReference type="Proteomes" id="UP000053780"/>
    </source>
</evidence>
<dbReference type="GO" id="GO:0046872">
    <property type="term" value="F:metal ion binding"/>
    <property type="evidence" value="ECO:0007669"/>
    <property type="project" value="UniProtKB-KW"/>
</dbReference>
<comment type="cofactor">
    <cofactor evidence="12">
        <name>[4Fe-4S] cluster</name>
        <dbReference type="ChEBI" id="CHEBI:49883"/>
    </cofactor>
    <text evidence="12">Binds 1 [4Fe-4S] cluster per subunit. The cluster is coordinated with 3 cysteines and an exchangeable S-adenosyl-L-methionine.</text>
</comment>
<dbReference type="PANTHER" id="PTHR10762:SF1">
    <property type="entry name" value="2-(3-AMINO-3-CARBOXYPROPYL)HISTIDINE SYNTHASE SUBUNIT 1"/>
    <property type="match status" value="1"/>
</dbReference>
<dbReference type="InterPro" id="IPR035435">
    <property type="entry name" value="DPH1/DPH2_euk_archaea"/>
</dbReference>
<gene>
    <name evidence="13" type="ORF">NAPIS_ORF01383</name>
</gene>
<keyword evidence="12" id="KW-0004">4Fe-4S</keyword>
<evidence type="ECO:0000313" key="13">
    <source>
        <dbReference type="EMBL" id="EQB61046.1"/>
    </source>
</evidence>
<dbReference type="NCBIfam" id="TIGR00322">
    <property type="entry name" value="diphth2_R"/>
    <property type="match status" value="1"/>
</dbReference>
<dbReference type="SFLD" id="SFLDS00032">
    <property type="entry name" value="Radical_SAM_3-amino-3-carboxyp"/>
    <property type="match status" value="1"/>
</dbReference>
<name>T0MCX8_9MICR</name>
<dbReference type="Gene3D" id="3.40.50.11860">
    <property type="entry name" value="Diphthamide synthesis DPH1/DPH2 domain 3"/>
    <property type="match status" value="1"/>
</dbReference>
<dbReference type="GO" id="GO:0017183">
    <property type="term" value="P:protein histidyl modification to diphthamide"/>
    <property type="evidence" value="ECO:0007669"/>
    <property type="project" value="UniProtKB-UniRule"/>
</dbReference>
<comment type="similarity">
    <text evidence="2">Belongs to the DPH1/DPH2 family. DPH2 subfamily.</text>
</comment>
<sequence>MTYLIPPTHDNLPFTSPYLPPNYNFEINKTLRTIKKYKCKIVTLQFPDGLLRYAPVIIDLITVYTDAICIILNDVVYGACCVDDSSIKSDLLIHYGHSCLVPVTEMSCKVLYVFVDIQIDVEHLYNIIKKQFIGETEISVIGTIQFNSSMNRLKMLCVKESNERCKNEITSYEKNENEVDRLTCEISQNKSKNLNISNKKNENDFNNNFTISKLNNNTEKSQNCTKVLIPQIKPLSKGEVLGCTSPKISSSIIISIGDGRFHLESVMINNPTKTFYKYCPFNKVLTREFYNYTVLLTKRQQSIHKAMTESKTFGIILGSLGKQGNKTILNNIKNRLKNYKLYIFMMEEITPRLLDRYPFIDSYVQISCPRLSTDWSDSFSKPLLSPFEVFYEGGDYKLDYYSNEGYGPHKNYNNVKV</sequence>
<keyword evidence="8" id="KW-0479">Metal-binding</keyword>
<evidence type="ECO:0000256" key="5">
    <source>
        <dbReference type="ARBA" id="ARBA00021915"/>
    </source>
</evidence>
<dbReference type="Proteomes" id="UP000053780">
    <property type="component" value="Unassembled WGS sequence"/>
</dbReference>